<protein>
    <submittedName>
        <fullName evidence="2">Uncharacterized protein</fullName>
    </submittedName>
</protein>
<evidence type="ECO:0000256" key="1">
    <source>
        <dbReference type="SAM" id="Phobius"/>
    </source>
</evidence>
<feature type="transmembrane region" description="Helical" evidence="1">
    <location>
        <begin position="51"/>
        <end position="69"/>
    </location>
</feature>
<sequence>MNKKIAFLTVLGSVFFFPGFYSGNIAFQYLGMGTWLAALIFFTFFPKFKEITSIILGLLALHMGVLLILKENLSNMKFLGFVVFTIGIVFVLNSGFSDYMKNRKKEKIKIKKK</sequence>
<dbReference type="AlphaFoldDB" id="A0A0P7ZGB7"/>
<name>A0A0P7ZGB7_9EURY</name>
<dbReference type="Proteomes" id="UP000050360">
    <property type="component" value="Unassembled WGS sequence"/>
</dbReference>
<keyword evidence="1" id="KW-0472">Membrane</keyword>
<organism evidence="2 3">
    <name type="scientific">Candidatus Methanoperedens nitratireducens</name>
    <dbReference type="NCBI Taxonomy" id="1392998"/>
    <lineage>
        <taxon>Archaea</taxon>
        <taxon>Methanobacteriati</taxon>
        <taxon>Methanobacteriota</taxon>
        <taxon>Stenosarchaea group</taxon>
        <taxon>Methanomicrobia</taxon>
        <taxon>Methanosarcinales</taxon>
        <taxon>ANME-2 cluster</taxon>
        <taxon>Candidatus Methanoperedentaceae</taxon>
        <taxon>Candidatus Methanoperedens</taxon>
    </lineage>
</organism>
<feature type="transmembrane region" description="Helical" evidence="1">
    <location>
        <begin position="26"/>
        <end position="44"/>
    </location>
</feature>
<dbReference type="EMBL" id="LKCM01000210">
    <property type="protein sequence ID" value="KPQ42685.1"/>
    <property type="molecule type" value="Genomic_DNA"/>
</dbReference>
<proteinExistence type="predicted"/>
<evidence type="ECO:0000313" key="2">
    <source>
        <dbReference type="EMBL" id="KPQ42685.1"/>
    </source>
</evidence>
<evidence type="ECO:0000313" key="3">
    <source>
        <dbReference type="Proteomes" id="UP000050360"/>
    </source>
</evidence>
<keyword evidence="1" id="KW-0812">Transmembrane</keyword>
<comment type="caution">
    <text evidence="2">The sequence shown here is derived from an EMBL/GenBank/DDBJ whole genome shotgun (WGS) entry which is preliminary data.</text>
</comment>
<gene>
    <name evidence="2" type="ORF">MPEBLZ_02749</name>
</gene>
<feature type="transmembrane region" description="Helical" evidence="1">
    <location>
        <begin position="81"/>
        <end position="100"/>
    </location>
</feature>
<reference evidence="2 3" key="1">
    <citation type="submission" date="2015-09" db="EMBL/GenBank/DDBJ databases">
        <title>A metagenomics-based metabolic model of nitrate-dependent anaerobic oxidation of methane by Methanoperedens-like archaea.</title>
        <authorList>
            <person name="Arshad A."/>
            <person name="Speth D.R."/>
            <person name="De Graaf R.M."/>
            <person name="Op Den Camp H.J."/>
            <person name="Jetten M.S."/>
            <person name="Welte C.U."/>
        </authorList>
    </citation>
    <scope>NUCLEOTIDE SEQUENCE [LARGE SCALE GENOMIC DNA]</scope>
</reference>
<accession>A0A0P7ZGB7</accession>
<keyword evidence="1" id="KW-1133">Transmembrane helix</keyword>